<dbReference type="SUPFAM" id="SSF51445">
    <property type="entry name" value="(Trans)glycosidases"/>
    <property type="match status" value="1"/>
</dbReference>
<evidence type="ECO:0000256" key="5">
    <source>
        <dbReference type="ARBA" id="ARBA00022801"/>
    </source>
</evidence>
<evidence type="ECO:0000256" key="10">
    <source>
        <dbReference type="ARBA" id="ARBA00023326"/>
    </source>
</evidence>
<keyword evidence="17" id="KW-1185">Reference proteome</keyword>
<dbReference type="Gene3D" id="3.20.20.80">
    <property type="entry name" value="Glycosidases"/>
    <property type="match status" value="1"/>
</dbReference>
<feature type="compositionally biased region" description="Pro residues" evidence="14">
    <location>
        <begin position="426"/>
        <end position="442"/>
    </location>
</feature>
<feature type="compositionally biased region" description="Polar residues" evidence="14">
    <location>
        <begin position="307"/>
        <end position="317"/>
    </location>
</feature>
<dbReference type="STRING" id="65357.A0A024GNR7"/>
<keyword evidence="6" id="KW-0472">Membrane</keyword>
<proteinExistence type="predicted"/>
<dbReference type="Proteomes" id="UP000053237">
    <property type="component" value="Unassembled WGS sequence"/>
</dbReference>
<dbReference type="GO" id="GO:0000272">
    <property type="term" value="P:polysaccharide catabolic process"/>
    <property type="evidence" value="ECO:0007669"/>
    <property type="project" value="UniProtKB-KW"/>
</dbReference>
<evidence type="ECO:0000256" key="1">
    <source>
        <dbReference type="ARBA" id="ARBA00000382"/>
    </source>
</evidence>
<protein>
    <recommendedName>
        <fullName evidence="3">glucan endo-1,3-beta-D-glucosidase</fullName>
        <ecNumber evidence="3">3.2.1.39</ecNumber>
    </recommendedName>
    <alternativeName>
        <fullName evidence="13">Endo-1,3-beta-glucanase btgC</fullName>
    </alternativeName>
    <alternativeName>
        <fullName evidence="12">Laminarinase btgC</fullName>
    </alternativeName>
</protein>
<keyword evidence="8" id="KW-0119">Carbohydrate metabolism</keyword>
<evidence type="ECO:0000313" key="16">
    <source>
        <dbReference type="EMBL" id="CCI47982.1"/>
    </source>
</evidence>
<keyword evidence="7" id="KW-0325">Glycoprotein</keyword>
<dbReference type="InterPro" id="IPR017853">
    <property type="entry name" value="GH"/>
</dbReference>
<feature type="region of interest" description="Disordered" evidence="14">
    <location>
        <begin position="298"/>
        <end position="442"/>
    </location>
</feature>
<comment type="subcellular location">
    <subcellularLocation>
        <location evidence="2">Cell membrane</location>
    </subcellularLocation>
</comment>
<dbReference type="EMBL" id="CAIX01000198">
    <property type="protein sequence ID" value="CCI47982.1"/>
    <property type="molecule type" value="Genomic_DNA"/>
</dbReference>
<evidence type="ECO:0000256" key="15">
    <source>
        <dbReference type="SAM" id="SignalP"/>
    </source>
</evidence>
<evidence type="ECO:0000256" key="14">
    <source>
        <dbReference type="SAM" id="MobiDB-lite"/>
    </source>
</evidence>
<dbReference type="PANTHER" id="PTHR16631:SF17">
    <property type="entry name" value="GLUCAN ENDO-1,3-BETA-GLUCOSIDASE BTGC"/>
    <property type="match status" value="1"/>
</dbReference>
<keyword evidence="10" id="KW-0624">Polysaccharide degradation</keyword>
<dbReference type="GO" id="GO:0042973">
    <property type="term" value="F:glucan endo-1,3-beta-D-glucosidase activity"/>
    <property type="evidence" value="ECO:0007669"/>
    <property type="project" value="UniProtKB-EC"/>
</dbReference>
<keyword evidence="15" id="KW-0732">Signal</keyword>
<keyword evidence="4" id="KW-1003">Cell membrane</keyword>
<dbReference type="OrthoDB" id="77201at2759"/>
<evidence type="ECO:0000256" key="2">
    <source>
        <dbReference type="ARBA" id="ARBA00004236"/>
    </source>
</evidence>
<comment type="function">
    <text evidence="11">Glucanases play a role in cell expansion during growth, in cell-cell fusion during mating, and in spore release during sporulation. This enzyme may be involved in beta-glucan degradation. Active on laminarin and lichenan.</text>
</comment>
<evidence type="ECO:0000313" key="17">
    <source>
        <dbReference type="Proteomes" id="UP000053237"/>
    </source>
</evidence>
<dbReference type="InterPro" id="IPR050732">
    <property type="entry name" value="Beta-glucan_modifiers"/>
</dbReference>
<dbReference type="PANTHER" id="PTHR16631">
    <property type="entry name" value="GLUCAN 1,3-BETA-GLUCOSIDASE"/>
    <property type="match status" value="1"/>
</dbReference>
<evidence type="ECO:0000256" key="6">
    <source>
        <dbReference type="ARBA" id="ARBA00023136"/>
    </source>
</evidence>
<feature type="region of interest" description="Disordered" evidence="14">
    <location>
        <begin position="489"/>
        <end position="511"/>
    </location>
</feature>
<dbReference type="GO" id="GO:0005886">
    <property type="term" value="C:plasma membrane"/>
    <property type="evidence" value="ECO:0007669"/>
    <property type="project" value="UniProtKB-SubCell"/>
</dbReference>
<feature type="compositionally biased region" description="Pro residues" evidence="14">
    <location>
        <begin position="319"/>
        <end position="351"/>
    </location>
</feature>
<feature type="compositionally biased region" description="Pro residues" evidence="14">
    <location>
        <begin position="381"/>
        <end position="417"/>
    </location>
</feature>
<dbReference type="AlphaFoldDB" id="A0A024GNR7"/>
<keyword evidence="9" id="KW-0961">Cell wall biogenesis/degradation</keyword>
<evidence type="ECO:0000256" key="4">
    <source>
        <dbReference type="ARBA" id="ARBA00022475"/>
    </source>
</evidence>
<comment type="catalytic activity">
    <reaction evidence="1">
        <text>Hydrolysis of (1-&gt;3)-beta-D-glucosidic linkages in (1-&gt;3)-beta-D-glucans.</text>
        <dbReference type="EC" id="3.2.1.39"/>
    </reaction>
</comment>
<evidence type="ECO:0000256" key="12">
    <source>
        <dbReference type="ARBA" id="ARBA00042373"/>
    </source>
</evidence>
<evidence type="ECO:0000256" key="8">
    <source>
        <dbReference type="ARBA" id="ARBA00023277"/>
    </source>
</evidence>
<accession>A0A024GNR7</accession>
<evidence type="ECO:0000256" key="13">
    <source>
        <dbReference type="ARBA" id="ARBA00043078"/>
    </source>
</evidence>
<feature type="compositionally biased region" description="Low complexity" evidence="14">
    <location>
        <begin position="370"/>
        <end position="380"/>
    </location>
</feature>
<dbReference type="EC" id="3.2.1.39" evidence="3"/>
<gene>
    <name evidence="16" type="ORF">BN9_090250</name>
</gene>
<reference evidence="16 17" key="1">
    <citation type="submission" date="2012-05" db="EMBL/GenBank/DDBJ databases">
        <title>Recombination and specialization in a pathogen metapopulation.</title>
        <authorList>
            <person name="Gardiner A."/>
            <person name="Kemen E."/>
            <person name="Schultz-Larsen T."/>
            <person name="MacLean D."/>
            <person name="Van Oosterhout C."/>
            <person name="Jones J.D.G."/>
        </authorList>
    </citation>
    <scope>NUCLEOTIDE SEQUENCE [LARGE SCALE GENOMIC DNA]</scope>
    <source>
        <strain evidence="16 17">Ac Nc2</strain>
    </source>
</reference>
<evidence type="ECO:0000256" key="11">
    <source>
        <dbReference type="ARBA" id="ARBA00037649"/>
    </source>
</evidence>
<evidence type="ECO:0000256" key="9">
    <source>
        <dbReference type="ARBA" id="ARBA00023316"/>
    </source>
</evidence>
<feature type="signal peptide" evidence="15">
    <location>
        <begin position="1"/>
        <end position="19"/>
    </location>
</feature>
<dbReference type="InParanoid" id="A0A024GNR7"/>
<sequence length="511" mass="55043">MQTYLAILAAVSLMKQTQATLGVCYDPYQRTGYTEDSVKKDFKQIAQSFGYVRTFSVITGTVNLIECAATAGLKMNVGVQMNSEEDIHRDIKAICDAVPQYSATIHTVSVGNENMKLETPTISADKMLGYIGQVRRCVSGTGIIVTTTQRIGDWLNYNEVKQVANKVDVIVANIYPFFTESPESSIKRLEIQIEQIRNVYGNKTVQIGETGWASAGEIAYGNTPSLKSLAQYFQDWVRKFQREEMISYFFIMYDNIRSYTGKDHELHFGLCTKDGKPKVTLPKRASAVVQNLGTKRINAQPLPGIQRPSQRLSTLPKQTPAPKPAPIPSPASAPKAAPIPAPVSKPAPILPQAPASKPAPILPQAPASKPAPILPQALAPKPAPIPAPAFKPAPIPAPASKPAPIPAPVSKPAPILPQAPASKPAPILPQAPKLPPAPASKPVPTPLQGPFIPQSLNVPHAPSTGWIPGRPEKTDKYTADDAKKPLVMSEAANIHSPSNVIPEPQSLRTHC</sequence>
<evidence type="ECO:0000256" key="3">
    <source>
        <dbReference type="ARBA" id="ARBA00012780"/>
    </source>
</evidence>
<comment type="caution">
    <text evidence="16">The sequence shown here is derived from an EMBL/GenBank/DDBJ whole genome shotgun (WGS) entry which is preliminary data.</text>
</comment>
<evidence type="ECO:0000256" key="7">
    <source>
        <dbReference type="ARBA" id="ARBA00023180"/>
    </source>
</evidence>
<dbReference type="GO" id="GO:0071555">
    <property type="term" value="P:cell wall organization"/>
    <property type="evidence" value="ECO:0007669"/>
    <property type="project" value="UniProtKB-KW"/>
</dbReference>
<name>A0A024GNR7_9STRA</name>
<feature type="chain" id="PRO_5001532547" description="glucan endo-1,3-beta-D-glucosidase" evidence="15">
    <location>
        <begin position="20"/>
        <end position="511"/>
    </location>
</feature>
<keyword evidence="5" id="KW-0378">Hydrolase</keyword>
<organism evidence="16 17">
    <name type="scientific">Albugo candida</name>
    <dbReference type="NCBI Taxonomy" id="65357"/>
    <lineage>
        <taxon>Eukaryota</taxon>
        <taxon>Sar</taxon>
        <taxon>Stramenopiles</taxon>
        <taxon>Oomycota</taxon>
        <taxon>Peronosporomycetes</taxon>
        <taxon>Albuginales</taxon>
        <taxon>Albuginaceae</taxon>
        <taxon>Albugo</taxon>
    </lineage>
</organism>